<accession>A0A0C3NKT0</accession>
<gene>
    <name evidence="1" type="ORF">M404DRAFT_1006872</name>
</gene>
<dbReference type="HOGENOM" id="CLU_2886740_0_0_1"/>
<sequence>MIGWSVGVLVLHCPASLRLPLRSLHGALISNQTLWDDSTVQLANGILLSLTSKDGLSRCRAYY</sequence>
<protein>
    <submittedName>
        <fullName evidence="1">Uncharacterized protein</fullName>
    </submittedName>
</protein>
<dbReference type="AlphaFoldDB" id="A0A0C3NKT0"/>
<dbReference type="EMBL" id="KN832050">
    <property type="protein sequence ID" value="KIN96255.1"/>
    <property type="molecule type" value="Genomic_DNA"/>
</dbReference>
<proteinExistence type="predicted"/>
<dbReference type="InParanoid" id="A0A0C3NKT0"/>
<organism evidence="1 2">
    <name type="scientific">Pisolithus tinctorius Marx 270</name>
    <dbReference type="NCBI Taxonomy" id="870435"/>
    <lineage>
        <taxon>Eukaryota</taxon>
        <taxon>Fungi</taxon>
        <taxon>Dikarya</taxon>
        <taxon>Basidiomycota</taxon>
        <taxon>Agaricomycotina</taxon>
        <taxon>Agaricomycetes</taxon>
        <taxon>Agaricomycetidae</taxon>
        <taxon>Boletales</taxon>
        <taxon>Sclerodermatineae</taxon>
        <taxon>Pisolithaceae</taxon>
        <taxon>Pisolithus</taxon>
    </lineage>
</organism>
<reference evidence="2" key="2">
    <citation type="submission" date="2015-01" db="EMBL/GenBank/DDBJ databases">
        <title>Evolutionary Origins and Diversification of the Mycorrhizal Mutualists.</title>
        <authorList>
            <consortium name="DOE Joint Genome Institute"/>
            <consortium name="Mycorrhizal Genomics Consortium"/>
            <person name="Kohler A."/>
            <person name="Kuo A."/>
            <person name="Nagy L.G."/>
            <person name="Floudas D."/>
            <person name="Copeland A."/>
            <person name="Barry K.W."/>
            <person name="Cichocki N."/>
            <person name="Veneault-Fourrey C."/>
            <person name="LaButti K."/>
            <person name="Lindquist E.A."/>
            <person name="Lipzen A."/>
            <person name="Lundell T."/>
            <person name="Morin E."/>
            <person name="Murat C."/>
            <person name="Riley R."/>
            <person name="Ohm R."/>
            <person name="Sun H."/>
            <person name="Tunlid A."/>
            <person name="Henrissat B."/>
            <person name="Grigoriev I.V."/>
            <person name="Hibbett D.S."/>
            <person name="Martin F."/>
        </authorList>
    </citation>
    <scope>NUCLEOTIDE SEQUENCE [LARGE SCALE GENOMIC DNA]</scope>
    <source>
        <strain evidence="2">Marx 270</strain>
    </source>
</reference>
<evidence type="ECO:0000313" key="1">
    <source>
        <dbReference type="EMBL" id="KIN96255.1"/>
    </source>
</evidence>
<keyword evidence="2" id="KW-1185">Reference proteome</keyword>
<evidence type="ECO:0000313" key="2">
    <source>
        <dbReference type="Proteomes" id="UP000054217"/>
    </source>
</evidence>
<name>A0A0C3NKT0_PISTI</name>
<reference evidence="1 2" key="1">
    <citation type="submission" date="2014-04" db="EMBL/GenBank/DDBJ databases">
        <authorList>
            <consortium name="DOE Joint Genome Institute"/>
            <person name="Kuo A."/>
            <person name="Kohler A."/>
            <person name="Costa M.D."/>
            <person name="Nagy L.G."/>
            <person name="Floudas D."/>
            <person name="Copeland A."/>
            <person name="Barry K.W."/>
            <person name="Cichocki N."/>
            <person name="Veneault-Fourrey C."/>
            <person name="LaButti K."/>
            <person name="Lindquist E.A."/>
            <person name="Lipzen A."/>
            <person name="Lundell T."/>
            <person name="Morin E."/>
            <person name="Murat C."/>
            <person name="Sun H."/>
            <person name="Tunlid A."/>
            <person name="Henrissat B."/>
            <person name="Grigoriev I.V."/>
            <person name="Hibbett D.S."/>
            <person name="Martin F."/>
            <person name="Nordberg H.P."/>
            <person name="Cantor M.N."/>
            <person name="Hua S.X."/>
        </authorList>
    </citation>
    <scope>NUCLEOTIDE SEQUENCE [LARGE SCALE GENOMIC DNA]</scope>
    <source>
        <strain evidence="1 2">Marx 270</strain>
    </source>
</reference>
<dbReference type="Proteomes" id="UP000054217">
    <property type="component" value="Unassembled WGS sequence"/>
</dbReference>